<feature type="region of interest" description="Disordered" evidence="2">
    <location>
        <begin position="896"/>
        <end position="930"/>
    </location>
</feature>
<dbReference type="OMA" id="AAMEMTC"/>
<feature type="compositionally biased region" description="Polar residues" evidence="2">
    <location>
        <begin position="325"/>
        <end position="346"/>
    </location>
</feature>
<dbReference type="Pfam" id="PF08317">
    <property type="entry name" value="Spc7"/>
    <property type="match status" value="1"/>
</dbReference>
<gene>
    <name evidence="5" type="primary">LOC110980557</name>
</gene>
<dbReference type="InterPro" id="IPR013253">
    <property type="entry name" value="Spc7_domain"/>
</dbReference>
<feature type="compositionally biased region" description="Polar residues" evidence="2">
    <location>
        <begin position="1372"/>
        <end position="1384"/>
    </location>
</feature>
<dbReference type="SMART" id="SM00787">
    <property type="entry name" value="Spc7"/>
    <property type="match status" value="1"/>
</dbReference>
<evidence type="ECO:0000256" key="1">
    <source>
        <dbReference type="SAM" id="Coils"/>
    </source>
</evidence>
<keyword evidence="1" id="KW-0175">Coiled coil</keyword>
<dbReference type="Proteomes" id="UP000694845">
    <property type="component" value="Unplaced"/>
</dbReference>
<organism evidence="4 5">
    <name type="scientific">Acanthaster planci</name>
    <name type="common">Crown-of-thorns starfish</name>
    <dbReference type="NCBI Taxonomy" id="133434"/>
    <lineage>
        <taxon>Eukaryota</taxon>
        <taxon>Metazoa</taxon>
        <taxon>Echinodermata</taxon>
        <taxon>Eleutherozoa</taxon>
        <taxon>Asterozoa</taxon>
        <taxon>Asteroidea</taxon>
        <taxon>Valvatacea</taxon>
        <taxon>Valvatida</taxon>
        <taxon>Acanthasteridae</taxon>
        <taxon>Acanthaster</taxon>
    </lineage>
</organism>
<feature type="compositionally biased region" description="Basic and acidic residues" evidence="2">
    <location>
        <begin position="1291"/>
        <end position="1300"/>
    </location>
</feature>
<feature type="region of interest" description="Disordered" evidence="2">
    <location>
        <begin position="88"/>
        <end position="130"/>
    </location>
</feature>
<dbReference type="InterPro" id="IPR037388">
    <property type="entry name" value="Blinkin"/>
</dbReference>
<feature type="compositionally biased region" description="Basic and acidic residues" evidence="2">
    <location>
        <begin position="896"/>
        <end position="906"/>
    </location>
</feature>
<dbReference type="GO" id="GO:0034501">
    <property type="term" value="P:protein localization to kinetochore"/>
    <property type="evidence" value="ECO:0007669"/>
    <property type="project" value="InterPro"/>
</dbReference>
<protein>
    <submittedName>
        <fullName evidence="5">Uncharacterized protein LOC110980557</fullName>
    </submittedName>
</protein>
<sequence>MSGIRIVPEGENLGVETRPRPKKRRSSILKSPSRNALQDLDSNADERDTTNVAKKKRRSSRRVSFANTYQVQEFLTTNQLHLLEETNVESTKPFSPEQDFEPPAHTKSSSSSSGKETTTTQSFQSDVSVGPGHCITGLETLLSGPIKNQSHQDVQESMMPYSYPQPREAAVQLPVIDETFELPLETQVGRSARGRSDPSNPETDEVPSWPGAASNHSSVAVGLVGPRYHCTLPMVDSFSSSCHSSDVSSASHLEVHNPDVDLFDAANFELKLCQEQFPAGYEDQESPANDEHVTGEAYVQKIDASSFLKSFMSSKTVEENFGQPVHSTSSTYADENQAAKQDNKDFPQQSFLDTVSSASHESGGPVKRKDAKSFLQSLLGNKSQPSEVLSDQTCFFTQDETASEMDLTACVSVETNGGTKKKDAGTFLKSFAESCPSDDFSPPGHSVVLSNVNKHPDEEQKTRFFDRDGETSSGMDLTTCVGSVLQVKDAFAVSVRHPDVTVRFGDDDKGSMELTQCIDGVQKQPEQPQASGQKRQSGRPLTDITQIFDGKIDGSEMDLTTCTNLQIPNSSNYRGPDGQTRIFYQNDTTAAMEMTTCLSVQEYPEKSQNHTYMYKEYFVGRQEMNTVGEKTRIFHQDDITGSMEMTACLDGKTDLPLLNKASTNLNSSVNLQGSVGAEKTQIFRSDDTTAAMEMTTCLDGNVNFSKSSGKSSIQKYNNQPCAEEDKTTVFCRDDTTVSMEMTTCIKGENSYSPNSWGGSQPQTAEQTRVFHRDDVTAAMEMTECLDERTSFTKLGTLTSHQEVNQQGSMLSFASECSKRKESTEPADGSSHKAKIKQVDEPNKKSVADELTGLDKTQMFKSEDMAGMEFTTCVDGLILESRSCPVGGKQIHTVDSIEKQPRSEQEISKGVSHPLSLDYPEDRTKTFPSDDAGRMEITTCIGGVLEDSSKTTDTQLVSTMHIDKTRIFTADETAQMELTTCVGSLKPLPSVVSTSSHRAQYIAAPDDTTKMEITTCVDGIFPKMSADSCQGETMKQLGDCTRIFSSDTASMDMTKCIGGLHLPAFAARPQPHGLDDQTRVFTSDNTARMEMTACIGGFLSKKSVEEATVPDSTDVDHPDHFHVMNTKLPPQMTDSVISSSSQQQHPLDQTRIFTSDNTASMEMTTCTGGIVEKDIPQSLGKINYPHATDQLPSHQTGFFDHEVTGKMELTTGIGGIKSRNAIQHSHEIPQVDSSQLSTGEEISQTQLTKCIDVLDGKTMGVTSLVQKSSQESTYEVAQSSEQTPGHGGSTRPEMKDARDSMEDNSLDGHVSMFQECLESSSSARRKELTKRSSDTFTIEPVSISIAATEPLTTCRRSDTYTLDKPSAACTLAENPTSDTTQSTDDVCNPAAATGDQVSPTEEDMPVIGDLNRWGSLDSSDGIENEQPVWLENTEDFVQLSAEAGVTRSMMVEAMKDQTDCESASAHELSSSADLGAQDVHVPPMLNTDIASRVQDILPASLLNLQTDVSLTKPTPGPVSMCKFLQFLTTSMSKGRRSVIPFLPQTASPKTLSDFMEDHFITKPKKDLYEWAVNHLSMSIEKMQGAVNEQEQRMSENNPDIVTEVECAPPEQAAHLQDHIESLYKACTKMSKASFQEWRQKMVNKTHQSLKKTEAEMNEILSSLSSSLDTLIKNMEELEKFKEGLDDTVTRLQRIEPPSQERVEEFINQRQQLAEKQEEVEEMKTSKVALQSESLRLKEEIKQYKEELADAREMEMLLSNKTTSNDALEEALMKLEDIHCLQQWRWRKDTEEELVFTFLEDSFIFTVKLGKEIEKGSGVQEKEITSLHMESLLADDAEVSAHLAHHLIQASIDVDFLHSRHPTTASLKMLLQDLSEVVSQADSIAEEIDHIRYRHVVTVNGTNATIEFSNLDAMVRFLVTFKFFPGGYPFSSMSANFKHKIGILKEQDVQTVINEVKPGWTYLSRLVKRINLLIQQCISSEESTF</sequence>
<dbReference type="RefSeq" id="XP_022093057.1">
    <property type="nucleotide sequence ID" value="XM_022237365.1"/>
</dbReference>
<proteinExistence type="predicted"/>
<evidence type="ECO:0000313" key="5">
    <source>
        <dbReference type="RefSeq" id="XP_022093057.1"/>
    </source>
</evidence>
<feature type="compositionally biased region" description="Polar residues" evidence="2">
    <location>
        <begin position="1265"/>
        <end position="1282"/>
    </location>
</feature>
<dbReference type="Pfam" id="PF18210">
    <property type="entry name" value="Knl1_RWD_C"/>
    <property type="match status" value="1"/>
</dbReference>
<keyword evidence="4" id="KW-1185">Reference proteome</keyword>
<dbReference type="CDD" id="cd21853">
    <property type="entry name" value="KNL1_NTD"/>
    <property type="match status" value="1"/>
</dbReference>
<feature type="region of interest" description="Disordered" evidence="2">
    <location>
        <begin position="1"/>
        <end position="63"/>
    </location>
</feature>
<dbReference type="PANTHER" id="PTHR16520:SF3">
    <property type="entry name" value="KINETOCHORE SCAFFOLD 1"/>
    <property type="match status" value="1"/>
</dbReference>
<reference evidence="5" key="1">
    <citation type="submission" date="2025-08" db="UniProtKB">
        <authorList>
            <consortium name="RefSeq"/>
        </authorList>
    </citation>
    <scope>IDENTIFICATION</scope>
</reference>
<evidence type="ECO:0000313" key="4">
    <source>
        <dbReference type="Proteomes" id="UP000694845"/>
    </source>
</evidence>
<dbReference type="PANTHER" id="PTHR16520">
    <property type="entry name" value="KINETOCHORE SCAFFOLD 1"/>
    <property type="match status" value="1"/>
</dbReference>
<feature type="region of interest" description="Disordered" evidence="2">
    <location>
        <begin position="187"/>
        <end position="215"/>
    </location>
</feature>
<dbReference type="Pfam" id="PF15402">
    <property type="entry name" value="MELT_2"/>
    <property type="match status" value="4"/>
</dbReference>
<feature type="region of interest" description="Disordered" evidence="2">
    <location>
        <begin position="1265"/>
        <end position="1304"/>
    </location>
</feature>
<dbReference type="InterPro" id="IPR040850">
    <property type="entry name" value="Knl1_RWD_C"/>
</dbReference>
<evidence type="ECO:0000256" key="2">
    <source>
        <dbReference type="SAM" id="MobiDB-lite"/>
    </source>
</evidence>
<name>A0A8B7YKB0_ACAPL</name>
<dbReference type="OrthoDB" id="10072513at2759"/>
<dbReference type="GO" id="GO:0008608">
    <property type="term" value="P:attachment of spindle microtubules to kinetochore"/>
    <property type="evidence" value="ECO:0007669"/>
    <property type="project" value="InterPro"/>
</dbReference>
<feature type="region of interest" description="Disordered" evidence="2">
    <location>
        <begin position="1371"/>
        <end position="1401"/>
    </location>
</feature>
<feature type="region of interest" description="Disordered" evidence="2">
    <location>
        <begin position="814"/>
        <end position="843"/>
    </location>
</feature>
<feature type="region of interest" description="Disordered" evidence="2">
    <location>
        <begin position="520"/>
        <end position="541"/>
    </location>
</feature>
<dbReference type="GO" id="GO:0005634">
    <property type="term" value="C:nucleus"/>
    <property type="evidence" value="ECO:0007669"/>
    <property type="project" value="TreeGrafter"/>
</dbReference>
<feature type="domain" description="Spc7 kinetochore protein" evidence="3">
    <location>
        <begin position="1503"/>
        <end position="1806"/>
    </location>
</feature>
<evidence type="ECO:0000259" key="3">
    <source>
        <dbReference type="SMART" id="SM00787"/>
    </source>
</evidence>
<feature type="compositionally biased region" description="Low complexity" evidence="2">
    <location>
        <begin position="106"/>
        <end position="122"/>
    </location>
</feature>
<feature type="coiled-coil region" evidence="1">
    <location>
        <begin position="1666"/>
        <end position="1776"/>
    </location>
</feature>
<dbReference type="KEGG" id="aplc:110980557"/>
<feature type="region of interest" description="Disordered" evidence="2">
    <location>
        <begin position="322"/>
        <end position="346"/>
    </location>
</feature>
<feature type="compositionally biased region" description="Polar residues" evidence="2">
    <location>
        <begin position="524"/>
        <end position="535"/>
    </location>
</feature>
<dbReference type="GeneID" id="110980557"/>
<accession>A0A8B7YKB0</accession>